<keyword evidence="1" id="KW-0472">Membrane</keyword>
<keyword evidence="1" id="KW-0812">Transmembrane</keyword>
<evidence type="ECO:0000313" key="3">
    <source>
        <dbReference type="Proteomes" id="UP001222932"/>
    </source>
</evidence>
<keyword evidence="1" id="KW-1133">Transmembrane helix</keyword>
<evidence type="ECO:0000256" key="1">
    <source>
        <dbReference type="SAM" id="Phobius"/>
    </source>
</evidence>
<gene>
    <name evidence="2" type="ORF">CspeluHIS016_0206040</name>
</gene>
<reference evidence="2" key="2">
    <citation type="submission" date="2023-06" db="EMBL/GenBank/DDBJ databases">
        <authorList>
            <person name="Kobayashi Y."/>
            <person name="Kayamori A."/>
            <person name="Aoki K."/>
            <person name="Shiwa Y."/>
            <person name="Fujita N."/>
            <person name="Sugita T."/>
            <person name="Iwasaki W."/>
            <person name="Tanaka N."/>
            <person name="Takashima M."/>
        </authorList>
    </citation>
    <scope>NUCLEOTIDE SEQUENCE</scope>
    <source>
        <strain evidence="2">HIS016</strain>
    </source>
</reference>
<reference evidence="2" key="1">
    <citation type="journal article" date="2023" name="BMC Genomics">
        <title>Chromosome-level genome assemblies of Cutaneotrichosporon spp. (Trichosporonales, Basidiomycota) reveal imbalanced evolution between nucleotide sequences and chromosome synteny.</title>
        <authorList>
            <person name="Kobayashi Y."/>
            <person name="Kayamori A."/>
            <person name="Aoki K."/>
            <person name="Shiwa Y."/>
            <person name="Matsutani M."/>
            <person name="Fujita N."/>
            <person name="Sugita T."/>
            <person name="Iwasaki W."/>
            <person name="Tanaka N."/>
            <person name="Takashima M."/>
        </authorList>
    </citation>
    <scope>NUCLEOTIDE SEQUENCE</scope>
    <source>
        <strain evidence="2">HIS016</strain>
    </source>
</reference>
<dbReference type="EMBL" id="BTCM01000002">
    <property type="protein sequence ID" value="GMK55548.1"/>
    <property type="molecule type" value="Genomic_DNA"/>
</dbReference>
<protein>
    <submittedName>
        <fullName evidence="2">Uncharacterized protein</fullName>
    </submittedName>
</protein>
<proteinExistence type="predicted"/>
<evidence type="ECO:0000313" key="2">
    <source>
        <dbReference type="EMBL" id="GMK55548.1"/>
    </source>
</evidence>
<dbReference type="Proteomes" id="UP001222932">
    <property type="component" value="Unassembled WGS sequence"/>
</dbReference>
<accession>A0AAD3TRY7</accession>
<dbReference type="AlphaFoldDB" id="A0AAD3TRY7"/>
<organism evidence="2 3">
    <name type="scientific">Cutaneotrichosporon spelunceum</name>
    <dbReference type="NCBI Taxonomy" id="1672016"/>
    <lineage>
        <taxon>Eukaryota</taxon>
        <taxon>Fungi</taxon>
        <taxon>Dikarya</taxon>
        <taxon>Basidiomycota</taxon>
        <taxon>Agaricomycotina</taxon>
        <taxon>Tremellomycetes</taxon>
        <taxon>Trichosporonales</taxon>
        <taxon>Trichosporonaceae</taxon>
        <taxon>Cutaneotrichosporon</taxon>
    </lineage>
</organism>
<sequence>MRPNLADELVPVPHPTEQGGLQALTAALRRSASVAVILVFLLATVFYILTEPEHSPRAEAAHMLRRWLSRGDEVIIAIKADR</sequence>
<feature type="transmembrane region" description="Helical" evidence="1">
    <location>
        <begin position="31"/>
        <end position="49"/>
    </location>
</feature>
<keyword evidence="3" id="KW-1185">Reference proteome</keyword>
<comment type="caution">
    <text evidence="2">The sequence shown here is derived from an EMBL/GenBank/DDBJ whole genome shotgun (WGS) entry which is preliminary data.</text>
</comment>
<name>A0AAD3TRY7_9TREE</name>